<dbReference type="EnsemblPlants" id="MELO3C033338.2.1">
    <property type="protein sequence ID" value="MELO3C033338.2.1"/>
    <property type="gene ID" value="MELO3C033338.2"/>
</dbReference>
<dbReference type="AlphaFoldDB" id="A0A9I9EG72"/>
<evidence type="ECO:0000313" key="1">
    <source>
        <dbReference type="EnsemblPlants" id="MELO3C033338.2.1"/>
    </source>
</evidence>
<sequence>ITIKWKIVRSEVLISHLGLSSRRLYHLSYSSPRLDRSSYQLPAFNRSPFSIYSPSSSPKSLNLQSSLLLRRMLGLKSSLLEEFEVRLLTYDLPRFGESDPHPKRNL</sequence>
<accession>A0A9I9EG72</accession>
<dbReference type="Gramene" id="MELO3C033338.2.1">
    <property type="protein sequence ID" value="MELO3C033338.2.1"/>
    <property type="gene ID" value="MELO3C033338.2"/>
</dbReference>
<proteinExistence type="predicted"/>
<protein>
    <submittedName>
        <fullName evidence="1">Uncharacterized protein</fullName>
    </submittedName>
</protein>
<name>A0A9I9EG72_CUCME</name>
<reference evidence="1" key="1">
    <citation type="submission" date="2023-03" db="UniProtKB">
        <authorList>
            <consortium name="EnsemblPlants"/>
        </authorList>
    </citation>
    <scope>IDENTIFICATION</scope>
</reference>
<organism evidence="1">
    <name type="scientific">Cucumis melo</name>
    <name type="common">Muskmelon</name>
    <dbReference type="NCBI Taxonomy" id="3656"/>
    <lineage>
        <taxon>Eukaryota</taxon>
        <taxon>Viridiplantae</taxon>
        <taxon>Streptophyta</taxon>
        <taxon>Embryophyta</taxon>
        <taxon>Tracheophyta</taxon>
        <taxon>Spermatophyta</taxon>
        <taxon>Magnoliopsida</taxon>
        <taxon>eudicotyledons</taxon>
        <taxon>Gunneridae</taxon>
        <taxon>Pentapetalae</taxon>
        <taxon>rosids</taxon>
        <taxon>fabids</taxon>
        <taxon>Cucurbitales</taxon>
        <taxon>Cucurbitaceae</taxon>
        <taxon>Benincaseae</taxon>
        <taxon>Cucumis</taxon>
    </lineage>
</organism>